<feature type="compositionally biased region" description="Basic and acidic residues" evidence="1">
    <location>
        <begin position="17"/>
        <end position="32"/>
    </location>
</feature>
<evidence type="ECO:0000256" key="1">
    <source>
        <dbReference type="SAM" id="MobiDB-lite"/>
    </source>
</evidence>
<dbReference type="Proteomes" id="UP001214638">
    <property type="component" value="Unassembled WGS sequence"/>
</dbReference>
<sequence length="147" mass="16849">MNKRTDHQDTTYTNNESQKEGFKQTPKDHDSSLKGIEVNLQEISEESDFSGELELQQDVEDMILPQEKLNSMLKGFSRAFKTSTITTPSVITKTDDPEKGNTQKVKKTCEFRTVHMSPADGCLEMEEKYRKIANRGVRKLFELLNQS</sequence>
<comment type="caution">
    <text evidence="2">The sequence shown here is derived from an EMBL/GenBank/DDBJ whole genome shotgun (WGS) entry which is preliminary data.</text>
</comment>
<dbReference type="RefSeq" id="XP_067803560.1">
    <property type="nucleotide sequence ID" value="XM_067946996.1"/>
</dbReference>
<accession>A0AAD9UP42</accession>
<protein>
    <submittedName>
        <fullName evidence="2">Uncharacterized protein</fullName>
    </submittedName>
</protein>
<feature type="region of interest" description="Disordered" evidence="1">
    <location>
        <begin position="1"/>
        <end position="37"/>
    </location>
</feature>
<evidence type="ECO:0000313" key="2">
    <source>
        <dbReference type="EMBL" id="KAK2196718.1"/>
    </source>
</evidence>
<evidence type="ECO:0000313" key="3">
    <source>
        <dbReference type="Proteomes" id="UP001214638"/>
    </source>
</evidence>
<dbReference type="EMBL" id="JALLKP010000002">
    <property type="protein sequence ID" value="KAK2196718.1"/>
    <property type="molecule type" value="Genomic_DNA"/>
</dbReference>
<proteinExistence type="predicted"/>
<name>A0AAD9UP42_9APIC</name>
<dbReference type="KEGG" id="bdw:94336265"/>
<dbReference type="AlphaFoldDB" id="A0AAD9UP42"/>
<reference evidence="2" key="1">
    <citation type="journal article" date="2023" name="Nat. Microbiol.">
        <title>Babesia duncani multi-omics identifies virulence factors and drug targets.</title>
        <authorList>
            <person name="Singh P."/>
            <person name="Lonardi S."/>
            <person name="Liang Q."/>
            <person name="Vydyam P."/>
            <person name="Khabirova E."/>
            <person name="Fang T."/>
            <person name="Gihaz S."/>
            <person name="Thekkiniath J."/>
            <person name="Munshi M."/>
            <person name="Abel S."/>
            <person name="Ciampossin L."/>
            <person name="Batugedara G."/>
            <person name="Gupta M."/>
            <person name="Lu X.M."/>
            <person name="Lenz T."/>
            <person name="Chakravarty S."/>
            <person name="Cornillot E."/>
            <person name="Hu Y."/>
            <person name="Ma W."/>
            <person name="Gonzalez L.M."/>
            <person name="Sanchez S."/>
            <person name="Estrada K."/>
            <person name="Sanchez-Flores A."/>
            <person name="Montero E."/>
            <person name="Harb O.S."/>
            <person name="Le Roch K.G."/>
            <person name="Mamoun C.B."/>
        </authorList>
    </citation>
    <scope>NUCLEOTIDE SEQUENCE</scope>
    <source>
        <strain evidence="2">WA1</strain>
    </source>
</reference>
<gene>
    <name evidence="2" type="ORF">BdWA1_001967</name>
</gene>
<organism evidence="2 3">
    <name type="scientific">Babesia duncani</name>
    <dbReference type="NCBI Taxonomy" id="323732"/>
    <lineage>
        <taxon>Eukaryota</taxon>
        <taxon>Sar</taxon>
        <taxon>Alveolata</taxon>
        <taxon>Apicomplexa</taxon>
        <taxon>Aconoidasida</taxon>
        <taxon>Piroplasmida</taxon>
        <taxon>Babesiidae</taxon>
        <taxon>Babesia</taxon>
    </lineage>
</organism>
<dbReference type="GeneID" id="94336265"/>
<keyword evidence="3" id="KW-1185">Reference proteome</keyword>